<accession>A0A6A3LRK3</accession>
<comment type="caution">
    <text evidence="1">The sequence shown here is derived from an EMBL/GenBank/DDBJ whole genome shotgun (WGS) entry which is preliminary data.</text>
</comment>
<evidence type="ECO:0000313" key="2">
    <source>
        <dbReference type="Proteomes" id="UP000460718"/>
    </source>
</evidence>
<name>A0A6A3LRK3_9STRA</name>
<proteinExistence type="predicted"/>
<sequence>MDKICKAQINNTRTTLKRVHADGTTWTRRETFMKLDLKERDLFNEDEIKQMKLRKQIEKNTAGLEGRCWQQALRQNRADRIET</sequence>
<reference evidence="1 2" key="1">
    <citation type="submission" date="2018-09" db="EMBL/GenBank/DDBJ databases">
        <title>Genomic investigation of the strawberry pathogen Phytophthora fragariae indicates pathogenicity is determined by transcriptional variation in three key races.</title>
        <authorList>
            <person name="Adams T.M."/>
            <person name="Armitage A.D."/>
            <person name="Sobczyk M.K."/>
            <person name="Bates H.J."/>
            <person name="Dunwell J.M."/>
            <person name="Nellist C.F."/>
            <person name="Harrison R.J."/>
        </authorList>
    </citation>
    <scope>NUCLEOTIDE SEQUENCE [LARGE SCALE GENOMIC DNA]</scope>
    <source>
        <strain evidence="1 2">SCRP245</strain>
    </source>
</reference>
<protein>
    <submittedName>
        <fullName evidence="1">Uncharacterized protein</fullName>
    </submittedName>
</protein>
<dbReference type="AlphaFoldDB" id="A0A6A3LRK3"/>
<dbReference type="Proteomes" id="UP000460718">
    <property type="component" value="Unassembled WGS sequence"/>
</dbReference>
<dbReference type="EMBL" id="QXFW01000250">
    <property type="protein sequence ID" value="KAE9018894.1"/>
    <property type="molecule type" value="Genomic_DNA"/>
</dbReference>
<organism evidence="1 2">
    <name type="scientific">Phytophthora fragariae</name>
    <dbReference type="NCBI Taxonomy" id="53985"/>
    <lineage>
        <taxon>Eukaryota</taxon>
        <taxon>Sar</taxon>
        <taxon>Stramenopiles</taxon>
        <taxon>Oomycota</taxon>
        <taxon>Peronosporomycetes</taxon>
        <taxon>Peronosporales</taxon>
        <taxon>Peronosporaceae</taxon>
        <taxon>Phytophthora</taxon>
    </lineage>
</organism>
<gene>
    <name evidence="1" type="ORF">PF011_g6076</name>
</gene>
<evidence type="ECO:0000313" key="1">
    <source>
        <dbReference type="EMBL" id="KAE9018894.1"/>
    </source>
</evidence>